<dbReference type="RefSeq" id="XP_014562377.1">
    <property type="nucleotide sequence ID" value="XM_014706891.1"/>
</dbReference>
<evidence type="ECO:0000313" key="2">
    <source>
        <dbReference type="Proteomes" id="UP000054337"/>
    </source>
</evidence>
<reference evidence="1 2" key="1">
    <citation type="journal article" date="2013" name="PLoS Genet.">
        <title>Comparative genome structure, secondary metabolite, and effector coding capacity across Cochliobolus pathogens.</title>
        <authorList>
            <person name="Condon B.J."/>
            <person name="Leng Y."/>
            <person name="Wu D."/>
            <person name="Bushley K.E."/>
            <person name="Ohm R.A."/>
            <person name="Otillar R."/>
            <person name="Martin J."/>
            <person name="Schackwitz W."/>
            <person name="Grimwood J."/>
            <person name="MohdZainudin N."/>
            <person name="Xue C."/>
            <person name="Wang R."/>
            <person name="Manning V.A."/>
            <person name="Dhillon B."/>
            <person name="Tu Z.J."/>
            <person name="Steffenson B.J."/>
            <person name="Salamov A."/>
            <person name="Sun H."/>
            <person name="Lowry S."/>
            <person name="LaButti K."/>
            <person name="Han J."/>
            <person name="Copeland A."/>
            <person name="Lindquist E."/>
            <person name="Barry K."/>
            <person name="Schmutz J."/>
            <person name="Baker S.E."/>
            <person name="Ciuffetti L.M."/>
            <person name="Grigoriev I.V."/>
            <person name="Zhong S."/>
            <person name="Turgeon B.G."/>
        </authorList>
    </citation>
    <scope>NUCLEOTIDE SEQUENCE [LARGE SCALE GENOMIC DNA]</scope>
    <source>
        <strain evidence="1 2">FI3</strain>
    </source>
</reference>
<accession>W7EQY4</accession>
<dbReference type="GeneID" id="26258096"/>
<organism evidence="1 2">
    <name type="scientific">Bipolaris victoriae (strain FI3)</name>
    <name type="common">Victoria blight of oats agent</name>
    <name type="synonym">Cochliobolus victoriae</name>
    <dbReference type="NCBI Taxonomy" id="930091"/>
    <lineage>
        <taxon>Eukaryota</taxon>
        <taxon>Fungi</taxon>
        <taxon>Dikarya</taxon>
        <taxon>Ascomycota</taxon>
        <taxon>Pezizomycotina</taxon>
        <taxon>Dothideomycetes</taxon>
        <taxon>Pleosporomycetidae</taxon>
        <taxon>Pleosporales</taxon>
        <taxon>Pleosporineae</taxon>
        <taxon>Pleosporaceae</taxon>
        <taxon>Bipolaris</taxon>
    </lineage>
</organism>
<keyword evidence="2" id="KW-1185">Reference proteome</keyword>
<dbReference type="Proteomes" id="UP000054337">
    <property type="component" value="Unassembled WGS sequence"/>
</dbReference>
<gene>
    <name evidence="1" type="ORF">COCVIDRAFT_84371</name>
</gene>
<dbReference type="AlphaFoldDB" id="W7EQY4"/>
<evidence type="ECO:0000313" key="1">
    <source>
        <dbReference type="EMBL" id="EUN32773.1"/>
    </source>
</evidence>
<name>W7EQY4_BIPV3</name>
<sequence length="77" mass="8532">MRFLRPGPDYNHAPAPLLASYKPSTHLYPAPDSLQPRPNHSTAFSRFTIDTMALLLTLPPTKHACAAWNTTLEPCVC</sequence>
<protein>
    <submittedName>
        <fullName evidence="1">Uncharacterized protein</fullName>
    </submittedName>
</protein>
<proteinExistence type="predicted"/>
<dbReference type="HOGENOM" id="CLU_2637714_0_0_1"/>
<dbReference type="EMBL" id="KI968692">
    <property type="protein sequence ID" value="EUN32773.1"/>
    <property type="molecule type" value="Genomic_DNA"/>
</dbReference>